<dbReference type="Proteomes" id="UP001497623">
    <property type="component" value="Unassembled WGS sequence"/>
</dbReference>
<dbReference type="InterPro" id="IPR007021">
    <property type="entry name" value="DUF659"/>
</dbReference>
<protein>
    <recommendedName>
        <fullName evidence="1">DUF659 domain-containing protein</fullName>
    </recommendedName>
</protein>
<reference evidence="2 3" key="1">
    <citation type="submission" date="2024-05" db="EMBL/GenBank/DDBJ databases">
        <authorList>
            <person name="Wallberg A."/>
        </authorList>
    </citation>
    <scope>NUCLEOTIDE SEQUENCE [LARGE SCALE GENOMIC DNA]</scope>
</reference>
<feature type="domain" description="DUF659" evidence="1">
    <location>
        <begin position="5"/>
        <end position="154"/>
    </location>
</feature>
<proteinExistence type="predicted"/>
<name>A0AAV2PRL3_MEGNR</name>
<dbReference type="InterPro" id="IPR012337">
    <property type="entry name" value="RNaseH-like_sf"/>
</dbReference>
<feature type="non-terminal residue" evidence="2">
    <location>
        <position position="1"/>
    </location>
</feature>
<evidence type="ECO:0000313" key="2">
    <source>
        <dbReference type="EMBL" id="CAL4064034.1"/>
    </source>
</evidence>
<accession>A0AAV2PRL3</accession>
<evidence type="ECO:0000259" key="1">
    <source>
        <dbReference type="Pfam" id="PF04937"/>
    </source>
</evidence>
<dbReference type="SUPFAM" id="SSF53098">
    <property type="entry name" value="Ribonuclease H-like"/>
    <property type="match status" value="1"/>
</dbReference>
<gene>
    <name evidence="2" type="ORF">MNOR_LOCUS3786</name>
</gene>
<evidence type="ECO:0000313" key="3">
    <source>
        <dbReference type="Proteomes" id="UP001497623"/>
    </source>
</evidence>
<comment type="caution">
    <text evidence="2">The sequence shown here is derived from an EMBL/GenBank/DDBJ whole genome shotgun (WGS) entry which is preliminary data.</text>
</comment>
<sequence length="179" mass="19809">GYKPPSRKTLSGLLLDQTHARLQSSMKAKLQGKVVTMQQDGWSTLHNDPVISTSVTCEGTGYFIDAQCTGSTTKTAEVCQELLAKSKTYAETTYGCQVQTVVTDNAKNMVKMRDAIEKVEEEGREPLITYGCLAHWLNLLGKDLTPDQLMKQVVDINKYFRSHHVPSALLSDCQGSIRP</sequence>
<keyword evidence="3" id="KW-1185">Reference proteome</keyword>
<feature type="non-terminal residue" evidence="2">
    <location>
        <position position="179"/>
    </location>
</feature>
<dbReference type="Pfam" id="PF04937">
    <property type="entry name" value="DUF659"/>
    <property type="match status" value="1"/>
</dbReference>
<dbReference type="AlphaFoldDB" id="A0AAV2PRL3"/>
<dbReference type="EMBL" id="CAXKWB010001333">
    <property type="protein sequence ID" value="CAL4064034.1"/>
    <property type="molecule type" value="Genomic_DNA"/>
</dbReference>
<organism evidence="2 3">
    <name type="scientific">Meganyctiphanes norvegica</name>
    <name type="common">Northern krill</name>
    <name type="synonym">Thysanopoda norvegica</name>
    <dbReference type="NCBI Taxonomy" id="48144"/>
    <lineage>
        <taxon>Eukaryota</taxon>
        <taxon>Metazoa</taxon>
        <taxon>Ecdysozoa</taxon>
        <taxon>Arthropoda</taxon>
        <taxon>Crustacea</taxon>
        <taxon>Multicrustacea</taxon>
        <taxon>Malacostraca</taxon>
        <taxon>Eumalacostraca</taxon>
        <taxon>Eucarida</taxon>
        <taxon>Euphausiacea</taxon>
        <taxon>Euphausiidae</taxon>
        <taxon>Meganyctiphanes</taxon>
    </lineage>
</organism>